<proteinExistence type="predicted"/>
<evidence type="ECO:0000256" key="1">
    <source>
        <dbReference type="SAM" id="MobiDB-lite"/>
    </source>
</evidence>
<feature type="region of interest" description="Disordered" evidence="1">
    <location>
        <begin position="75"/>
        <end position="95"/>
    </location>
</feature>
<dbReference type="Proteomes" id="UP000801492">
    <property type="component" value="Unassembled WGS sequence"/>
</dbReference>
<sequence>MWQNNSKKNKCKIRSGEQTNEARRDGWERIYTAMVEAASLCLGDKKCKRKGDWFDESCKRYFEELLNEEEIDLTRLENEQQSKSSEQEEVEKSSEQEIWGIIKELENDKSAGENGISAEILKNGG</sequence>
<accession>A0A8K0DE40</accession>
<evidence type="ECO:0000313" key="3">
    <source>
        <dbReference type="Proteomes" id="UP000801492"/>
    </source>
</evidence>
<dbReference type="AlphaFoldDB" id="A0A8K0DE40"/>
<organism evidence="2 3">
    <name type="scientific">Ignelater luminosus</name>
    <name type="common">Cucubano</name>
    <name type="synonym">Pyrophorus luminosus</name>
    <dbReference type="NCBI Taxonomy" id="2038154"/>
    <lineage>
        <taxon>Eukaryota</taxon>
        <taxon>Metazoa</taxon>
        <taxon>Ecdysozoa</taxon>
        <taxon>Arthropoda</taxon>
        <taxon>Hexapoda</taxon>
        <taxon>Insecta</taxon>
        <taxon>Pterygota</taxon>
        <taxon>Neoptera</taxon>
        <taxon>Endopterygota</taxon>
        <taxon>Coleoptera</taxon>
        <taxon>Polyphaga</taxon>
        <taxon>Elateriformia</taxon>
        <taxon>Elateroidea</taxon>
        <taxon>Elateridae</taxon>
        <taxon>Agrypninae</taxon>
        <taxon>Pyrophorini</taxon>
        <taxon>Ignelater</taxon>
    </lineage>
</organism>
<gene>
    <name evidence="2" type="ORF">ILUMI_01676</name>
</gene>
<protein>
    <submittedName>
        <fullName evidence="2">Uncharacterized protein</fullName>
    </submittedName>
</protein>
<reference evidence="2" key="1">
    <citation type="submission" date="2019-08" db="EMBL/GenBank/DDBJ databases">
        <title>The genome of the North American firefly Photinus pyralis.</title>
        <authorList>
            <consortium name="Photinus pyralis genome working group"/>
            <person name="Fallon T.R."/>
            <person name="Sander Lower S.E."/>
            <person name="Weng J.-K."/>
        </authorList>
    </citation>
    <scope>NUCLEOTIDE SEQUENCE</scope>
    <source>
        <strain evidence="2">TRF0915ILg1</strain>
        <tissue evidence="2">Whole body</tissue>
    </source>
</reference>
<evidence type="ECO:0000313" key="2">
    <source>
        <dbReference type="EMBL" id="KAF2904493.1"/>
    </source>
</evidence>
<dbReference type="OrthoDB" id="407509at2759"/>
<dbReference type="EMBL" id="VTPC01000755">
    <property type="protein sequence ID" value="KAF2904493.1"/>
    <property type="molecule type" value="Genomic_DNA"/>
</dbReference>
<keyword evidence="3" id="KW-1185">Reference proteome</keyword>
<name>A0A8K0DE40_IGNLU</name>
<comment type="caution">
    <text evidence="2">The sequence shown here is derived from an EMBL/GenBank/DDBJ whole genome shotgun (WGS) entry which is preliminary data.</text>
</comment>
<feature type="region of interest" description="Disordered" evidence="1">
    <location>
        <begin position="1"/>
        <end position="21"/>
    </location>
</feature>